<evidence type="ECO:0000256" key="3">
    <source>
        <dbReference type="ARBA" id="ARBA00009666"/>
    </source>
</evidence>
<dbReference type="InterPro" id="IPR002014">
    <property type="entry name" value="VHS_dom"/>
</dbReference>
<dbReference type="Pfam" id="PF00790">
    <property type="entry name" value="VHS"/>
    <property type="match status" value="1"/>
</dbReference>
<protein>
    <recommendedName>
        <fullName evidence="4">Class E vacuolar protein-sorting machinery protein HSE1</fullName>
    </recommendedName>
    <alternativeName>
        <fullName evidence="5">Class E vacuolar protein-sorting machinery protein hse1</fullName>
    </alternativeName>
</protein>
<evidence type="ECO:0000256" key="11">
    <source>
        <dbReference type="PROSITE-ProRule" id="PRU00192"/>
    </source>
</evidence>
<dbReference type="PROSITE" id="PS50002">
    <property type="entry name" value="SH3"/>
    <property type="match status" value="1"/>
</dbReference>
<dbReference type="CDD" id="cd21386">
    <property type="entry name" value="GAT_Hse1"/>
    <property type="match status" value="1"/>
</dbReference>
<dbReference type="SMART" id="SM00726">
    <property type="entry name" value="UIM"/>
    <property type="match status" value="1"/>
</dbReference>
<evidence type="ECO:0000256" key="12">
    <source>
        <dbReference type="SAM" id="MobiDB-lite"/>
    </source>
</evidence>
<evidence type="ECO:0000256" key="7">
    <source>
        <dbReference type="ARBA" id="ARBA00022448"/>
    </source>
</evidence>
<dbReference type="GO" id="GO:0035091">
    <property type="term" value="F:phosphatidylinositol binding"/>
    <property type="evidence" value="ECO:0007669"/>
    <property type="project" value="InterPro"/>
</dbReference>
<keyword evidence="9" id="KW-0653">Protein transport</keyword>
<keyword evidence="10" id="KW-0472">Membrane</keyword>
<dbReference type="GO" id="GO:0043130">
    <property type="term" value="F:ubiquitin binding"/>
    <property type="evidence" value="ECO:0007669"/>
    <property type="project" value="EnsemblFungi"/>
</dbReference>
<dbReference type="GO" id="GO:0019904">
    <property type="term" value="F:protein domain specific binding"/>
    <property type="evidence" value="ECO:0007669"/>
    <property type="project" value="EnsemblFungi"/>
</dbReference>
<evidence type="ECO:0000256" key="4">
    <source>
        <dbReference type="ARBA" id="ARBA00017923"/>
    </source>
</evidence>
<organism evidence="15 16">
    <name type="scientific">Candida albicans</name>
    <name type="common">Yeast</name>
    <dbReference type="NCBI Taxonomy" id="5476"/>
    <lineage>
        <taxon>Eukaryota</taxon>
        <taxon>Fungi</taxon>
        <taxon>Dikarya</taxon>
        <taxon>Ascomycota</taxon>
        <taxon>Saccharomycotina</taxon>
        <taxon>Pichiomycetes</taxon>
        <taxon>Debaryomycetaceae</taxon>
        <taxon>Candida/Lodderomyces clade</taxon>
        <taxon>Candida</taxon>
    </lineage>
</organism>
<evidence type="ECO:0000313" key="15">
    <source>
        <dbReference type="EMBL" id="KAF6071942.1"/>
    </source>
</evidence>
<dbReference type="GO" id="GO:0010008">
    <property type="term" value="C:endosome membrane"/>
    <property type="evidence" value="ECO:0007669"/>
    <property type="project" value="UniProtKB-SubCell"/>
</dbReference>
<evidence type="ECO:0000256" key="9">
    <source>
        <dbReference type="ARBA" id="ARBA00022927"/>
    </source>
</evidence>
<dbReference type="GO" id="GO:0005774">
    <property type="term" value="C:vacuolar membrane"/>
    <property type="evidence" value="ECO:0007669"/>
    <property type="project" value="EnsemblFungi"/>
</dbReference>
<dbReference type="GO" id="GO:1904669">
    <property type="term" value="P:ATP export"/>
    <property type="evidence" value="ECO:0007669"/>
    <property type="project" value="EnsemblFungi"/>
</dbReference>
<name>A0A8H6C5J4_CANAX</name>
<sequence>MTSLDVLINKATDPTLTSDNWQYILDVCDRISADPETETKRTITILKTKLTSKDANVVLRSLSLLISIAENCGSRVKQEIATKSFLQDALVKRLSDKKLHATVKYKICEVLTQLYNAFKGDPSLKPMTDAYNKARSEHPRYFSKQTQGPSKPAKKERTQQDKDREEDELQRALKLSLQEFEQQKTGKKEPDVNKPLPEIQPEPESPPVETVATVSKVRALYDLVSYEPDELSFRKGDVITVIESVYRDWWRGSLPSGKIGIFPLNYVTPIVNKSPQDIAKEIEIENKLITEEQRKIERLLAILSSQQIETINEDEVTHLYNEIIPLRIQLGNSIDKYGARQEELKVLNQSLNSEIKLYNELLDKSISSRAKHNTGGAMYQMSPYPTEQFPGQSQPQLSQQQQHQPYAQPQQTSNYAQQSQTVPPQFTQSQQTQPQYHQSHTRTGSHQEVPQYSGYNSNNIPPPATTFNQYPPSQLQQQDTSAGFGNDVYNRAAPGQPY</sequence>
<dbReference type="GO" id="GO:1903319">
    <property type="term" value="P:positive regulation of protein maturation"/>
    <property type="evidence" value="ECO:0007669"/>
    <property type="project" value="EnsemblFungi"/>
</dbReference>
<dbReference type="EMBL" id="JABWAD010000010">
    <property type="protein sequence ID" value="KAF6071942.1"/>
    <property type="molecule type" value="Genomic_DNA"/>
</dbReference>
<feature type="compositionally biased region" description="Basic and acidic residues" evidence="12">
    <location>
        <begin position="181"/>
        <end position="192"/>
    </location>
</feature>
<evidence type="ECO:0000256" key="8">
    <source>
        <dbReference type="ARBA" id="ARBA00022753"/>
    </source>
</evidence>
<dbReference type="GO" id="GO:0033565">
    <property type="term" value="C:ESCRT-0 complex"/>
    <property type="evidence" value="ECO:0007669"/>
    <property type="project" value="EnsemblFungi"/>
</dbReference>
<feature type="compositionally biased region" description="Low complexity" evidence="12">
    <location>
        <begin position="388"/>
        <end position="438"/>
    </location>
</feature>
<evidence type="ECO:0000259" key="14">
    <source>
        <dbReference type="PROSITE" id="PS50179"/>
    </source>
</evidence>
<evidence type="ECO:0000256" key="1">
    <source>
        <dbReference type="ARBA" id="ARBA00002654"/>
    </source>
</evidence>
<dbReference type="SUPFAM" id="SSF48464">
    <property type="entry name" value="ENTH/VHS domain"/>
    <property type="match status" value="1"/>
</dbReference>
<dbReference type="PANTHER" id="PTHR45929">
    <property type="entry name" value="JAK PATHWAY SIGNAL TRANSDUCTION ADAPTOR MOLECULE"/>
    <property type="match status" value="1"/>
</dbReference>
<evidence type="ECO:0000256" key="2">
    <source>
        <dbReference type="ARBA" id="ARBA00004125"/>
    </source>
</evidence>
<evidence type="ECO:0000256" key="5">
    <source>
        <dbReference type="ARBA" id="ARBA00018978"/>
    </source>
</evidence>
<dbReference type="PROSITE" id="PS50330">
    <property type="entry name" value="UIM"/>
    <property type="match status" value="1"/>
</dbReference>
<evidence type="ECO:0000259" key="13">
    <source>
        <dbReference type="PROSITE" id="PS50002"/>
    </source>
</evidence>
<dbReference type="GO" id="GO:0043328">
    <property type="term" value="P:protein transport to vacuole involved in ubiquitin-dependent protein catabolic process via the multivesicular body sorting pathway"/>
    <property type="evidence" value="ECO:0007669"/>
    <property type="project" value="TreeGrafter"/>
</dbReference>
<dbReference type="Proteomes" id="UP000536275">
    <property type="component" value="Unassembled WGS sequence"/>
</dbReference>
<dbReference type="GO" id="GO:0009306">
    <property type="term" value="P:protein secretion"/>
    <property type="evidence" value="ECO:0007669"/>
    <property type="project" value="EnsemblFungi"/>
</dbReference>
<feature type="compositionally biased region" description="Polar residues" evidence="12">
    <location>
        <begin position="441"/>
        <end position="483"/>
    </location>
</feature>
<dbReference type="SUPFAM" id="SSF50044">
    <property type="entry name" value="SH3-domain"/>
    <property type="match status" value="1"/>
</dbReference>
<comment type="function">
    <text evidence="1">Component of the ESCRT-0 complex which is the sorting receptor for ubiquitinated cargo proteins at the multivesicular body (MVB).</text>
</comment>
<dbReference type="SMART" id="SM00288">
    <property type="entry name" value="VHS"/>
    <property type="match status" value="1"/>
</dbReference>
<dbReference type="GO" id="GO:0030447">
    <property type="term" value="P:filamentous growth"/>
    <property type="evidence" value="ECO:0007669"/>
    <property type="project" value="UniProtKB-ARBA"/>
</dbReference>
<dbReference type="GO" id="GO:0046982">
    <property type="term" value="F:protein heterodimerization activity"/>
    <property type="evidence" value="ECO:0007669"/>
    <property type="project" value="EnsemblFungi"/>
</dbReference>
<comment type="similarity">
    <text evidence="3">Belongs to the STAM family.</text>
</comment>
<dbReference type="AlphaFoldDB" id="A0A8H6C5J4"/>
<gene>
    <name evidence="15" type="ORF">FOB64_000896</name>
</gene>
<dbReference type="SMART" id="SM00326">
    <property type="entry name" value="SH3"/>
    <property type="match status" value="1"/>
</dbReference>
<dbReference type="Gene3D" id="6.10.140.100">
    <property type="match status" value="1"/>
</dbReference>
<dbReference type="InterPro" id="IPR036028">
    <property type="entry name" value="SH3-like_dom_sf"/>
</dbReference>
<proteinExistence type="inferred from homology"/>
<accession>A0A8H6C5J4</accession>
<dbReference type="GO" id="GO:0016237">
    <property type="term" value="P:microautophagy"/>
    <property type="evidence" value="ECO:0007669"/>
    <property type="project" value="EnsemblFungi"/>
</dbReference>
<comment type="subcellular location">
    <subcellularLocation>
        <location evidence="2">Endosome membrane</location>
        <topology evidence="2">Peripheral membrane protein</topology>
        <orientation evidence="2">Cytoplasmic side</orientation>
    </subcellularLocation>
</comment>
<feature type="region of interest" description="Disordered" evidence="12">
    <location>
        <begin position="374"/>
        <end position="498"/>
    </location>
</feature>
<dbReference type="Gene3D" id="1.25.40.90">
    <property type="match status" value="1"/>
</dbReference>
<dbReference type="CDD" id="cd16978">
    <property type="entry name" value="VHS_HSE1"/>
    <property type="match status" value="1"/>
</dbReference>
<dbReference type="PANTHER" id="PTHR45929:SF3">
    <property type="entry name" value="JAK PATHWAY SIGNAL TRANSDUCTION ADAPTOR MOLECULE"/>
    <property type="match status" value="1"/>
</dbReference>
<dbReference type="Pfam" id="PF03127">
    <property type="entry name" value="GAT"/>
    <property type="match status" value="1"/>
</dbReference>
<reference evidence="15 16" key="1">
    <citation type="submission" date="2020-03" db="EMBL/GenBank/DDBJ databases">
        <title>FDA dAtabase for Regulatory Grade micrObial Sequences (FDA-ARGOS): Supporting development and validation of Infectious Disease Dx tests.</title>
        <authorList>
            <person name="Campos J."/>
            <person name="Goldberg B."/>
            <person name="Tallon L."/>
            <person name="Sadzewicz L."/>
            <person name="Vavikolanu K."/>
            <person name="Mehta A."/>
            <person name="Aluvathingal J."/>
            <person name="Nadendla S."/>
            <person name="Nandy P."/>
            <person name="Geyer C."/>
            <person name="Yan Y."/>
            <person name="Sichtig H."/>
        </authorList>
    </citation>
    <scope>NUCLEOTIDE SEQUENCE [LARGE SCALE GENOMIC DNA]</scope>
    <source>
        <strain evidence="15 16">FDAARGOS_656</strain>
    </source>
</reference>
<dbReference type="Pfam" id="PF00018">
    <property type="entry name" value="SH3_1"/>
    <property type="match status" value="1"/>
</dbReference>
<dbReference type="PROSITE" id="PS50179">
    <property type="entry name" value="VHS"/>
    <property type="match status" value="1"/>
</dbReference>
<dbReference type="Gene3D" id="1.20.5.1940">
    <property type="match status" value="1"/>
</dbReference>
<evidence type="ECO:0000313" key="16">
    <source>
        <dbReference type="Proteomes" id="UP000536275"/>
    </source>
</evidence>
<dbReference type="InterPro" id="IPR003903">
    <property type="entry name" value="UIM_dom"/>
</dbReference>
<dbReference type="GO" id="GO:0006623">
    <property type="term" value="P:protein targeting to vacuole"/>
    <property type="evidence" value="ECO:0007669"/>
    <property type="project" value="EnsemblFungi"/>
</dbReference>
<dbReference type="Pfam" id="PF02809">
    <property type="entry name" value="UIM"/>
    <property type="match status" value="1"/>
</dbReference>
<dbReference type="PRINTS" id="PR00452">
    <property type="entry name" value="SH3DOMAIN"/>
</dbReference>
<feature type="compositionally biased region" description="Basic and acidic residues" evidence="12">
    <location>
        <begin position="153"/>
        <end position="163"/>
    </location>
</feature>
<dbReference type="InterPro" id="IPR004152">
    <property type="entry name" value="GAT_dom"/>
</dbReference>
<feature type="domain" description="SH3" evidence="13">
    <location>
        <begin position="212"/>
        <end position="272"/>
    </location>
</feature>
<keyword evidence="8" id="KW-0967">Endosome</keyword>
<keyword evidence="7" id="KW-0813">Transport</keyword>
<comment type="caution">
    <text evidence="15">The sequence shown here is derived from an EMBL/GenBank/DDBJ whole genome shotgun (WGS) entry which is preliminary data.</text>
</comment>
<dbReference type="InterPro" id="IPR001452">
    <property type="entry name" value="SH3_domain"/>
</dbReference>
<dbReference type="SMR" id="A0A8H6C5J4"/>
<feature type="domain" description="VHS" evidence="14">
    <location>
        <begin position="11"/>
        <end position="142"/>
    </location>
</feature>
<keyword evidence="6 11" id="KW-0728">SH3 domain</keyword>
<dbReference type="InterPro" id="IPR050670">
    <property type="entry name" value="STAM"/>
</dbReference>
<dbReference type="Gene3D" id="2.30.30.40">
    <property type="entry name" value="SH3 Domains"/>
    <property type="match status" value="1"/>
</dbReference>
<evidence type="ECO:0000256" key="10">
    <source>
        <dbReference type="ARBA" id="ARBA00023136"/>
    </source>
</evidence>
<evidence type="ECO:0000256" key="6">
    <source>
        <dbReference type="ARBA" id="ARBA00022443"/>
    </source>
</evidence>
<dbReference type="InterPro" id="IPR008942">
    <property type="entry name" value="ENTH_VHS"/>
</dbReference>
<feature type="region of interest" description="Disordered" evidence="12">
    <location>
        <begin position="136"/>
        <end position="210"/>
    </location>
</feature>